<dbReference type="AlphaFoldDB" id="A0A9P7R2A4"/>
<reference evidence="2" key="1">
    <citation type="submission" date="2021-05" db="EMBL/GenBank/DDBJ databases">
        <title>Comparative genomics of three Colletotrichum scovillei strains and genetic complementation revealed genes involved fungal growth and virulence on chili pepper.</title>
        <authorList>
            <person name="Hsieh D.-K."/>
            <person name="Chuang S.-C."/>
            <person name="Chen C.-Y."/>
            <person name="Chao Y.-T."/>
            <person name="Lu M.-Y.J."/>
            <person name="Lee M.-H."/>
            <person name="Shih M.-C."/>
        </authorList>
    </citation>
    <scope>NUCLEOTIDE SEQUENCE</scope>
    <source>
        <strain evidence="2">Coll-153</strain>
    </source>
</reference>
<dbReference type="Proteomes" id="UP000699042">
    <property type="component" value="Unassembled WGS sequence"/>
</dbReference>
<evidence type="ECO:0000313" key="2">
    <source>
        <dbReference type="EMBL" id="KAG7046919.1"/>
    </source>
</evidence>
<accession>A0A9P7R2A4</accession>
<proteinExistence type="predicted"/>
<protein>
    <submittedName>
        <fullName evidence="2">Uncharacterized protein</fullName>
    </submittedName>
</protein>
<feature type="region of interest" description="Disordered" evidence="1">
    <location>
        <begin position="1"/>
        <end position="72"/>
    </location>
</feature>
<evidence type="ECO:0000256" key="1">
    <source>
        <dbReference type="SAM" id="MobiDB-lite"/>
    </source>
</evidence>
<evidence type="ECO:0000313" key="3">
    <source>
        <dbReference type="Proteomes" id="UP000699042"/>
    </source>
</evidence>
<organism evidence="2 3">
    <name type="scientific">Colletotrichum scovillei</name>
    <dbReference type="NCBI Taxonomy" id="1209932"/>
    <lineage>
        <taxon>Eukaryota</taxon>
        <taxon>Fungi</taxon>
        <taxon>Dikarya</taxon>
        <taxon>Ascomycota</taxon>
        <taxon>Pezizomycotina</taxon>
        <taxon>Sordariomycetes</taxon>
        <taxon>Hypocreomycetidae</taxon>
        <taxon>Glomerellales</taxon>
        <taxon>Glomerellaceae</taxon>
        <taxon>Colletotrichum</taxon>
        <taxon>Colletotrichum acutatum species complex</taxon>
    </lineage>
</organism>
<keyword evidence="3" id="KW-1185">Reference proteome</keyword>
<feature type="compositionally biased region" description="Low complexity" evidence="1">
    <location>
        <begin position="32"/>
        <end position="43"/>
    </location>
</feature>
<feature type="compositionally biased region" description="Basic residues" evidence="1">
    <location>
        <begin position="1"/>
        <end position="11"/>
    </location>
</feature>
<dbReference type="EMBL" id="JAESDN010000008">
    <property type="protein sequence ID" value="KAG7046919.1"/>
    <property type="molecule type" value="Genomic_DNA"/>
</dbReference>
<comment type="caution">
    <text evidence="2">The sequence shown here is derived from an EMBL/GenBank/DDBJ whole genome shotgun (WGS) entry which is preliminary data.</text>
</comment>
<gene>
    <name evidence="2" type="ORF">JMJ77_015136</name>
</gene>
<sequence>MKAPGTKRSRLRERDAAWDSWTLKSPEKKKQALLARSSSASSRTRTKQARAGLREAQRAGSPPMNDTSEVQGQTRGFYIALALL</sequence>
<name>A0A9P7R2A4_9PEZI</name>